<organism evidence="2">
    <name type="scientific">Arabidopsis lyrata subsp. lyrata</name>
    <name type="common">Lyre-leaved rock-cress</name>
    <dbReference type="NCBI Taxonomy" id="81972"/>
    <lineage>
        <taxon>Eukaryota</taxon>
        <taxon>Viridiplantae</taxon>
        <taxon>Streptophyta</taxon>
        <taxon>Embryophyta</taxon>
        <taxon>Tracheophyta</taxon>
        <taxon>Spermatophyta</taxon>
        <taxon>Magnoliopsida</taxon>
        <taxon>eudicotyledons</taxon>
        <taxon>Gunneridae</taxon>
        <taxon>Pentapetalae</taxon>
        <taxon>rosids</taxon>
        <taxon>malvids</taxon>
        <taxon>Brassicales</taxon>
        <taxon>Brassicaceae</taxon>
        <taxon>Camelineae</taxon>
        <taxon>Arabidopsis</taxon>
    </lineage>
</organism>
<proteinExistence type="predicted"/>
<protein>
    <submittedName>
        <fullName evidence="1">Predicted protein</fullName>
    </submittedName>
</protein>
<keyword evidence="2" id="KW-1185">Reference proteome</keyword>
<dbReference type="HOGENOM" id="CLU_1604986_0_0_1"/>
<evidence type="ECO:0000313" key="2">
    <source>
        <dbReference type="Proteomes" id="UP000008694"/>
    </source>
</evidence>
<gene>
    <name evidence="1" type="ORF">ARALYDRAFT_668324</name>
</gene>
<accession>D7LG76</accession>
<sequence>MTRSEQEAGEEACHRCNHGTQIIQERLGPALALIAFFFPIPQFLRLLCCFVILKLLSLFQETLHEHAAICKDMNKQLQKLVPPHDQQISRLLLEVLSQELVRIHCKALNLGVSRSIILEKSTLDISSSSPKIVEDESKLNLMMLVRSSSMDLYHRRILVNKERGAM</sequence>
<dbReference type="EMBL" id="GL348716">
    <property type="protein sequence ID" value="EFH57140.1"/>
    <property type="molecule type" value="Genomic_DNA"/>
</dbReference>
<evidence type="ECO:0000313" key="1">
    <source>
        <dbReference type="EMBL" id="EFH57140.1"/>
    </source>
</evidence>
<dbReference type="Proteomes" id="UP000008694">
    <property type="component" value="Unassembled WGS sequence"/>
</dbReference>
<dbReference type="AlphaFoldDB" id="D7LG76"/>
<name>D7LG76_ARALL</name>
<reference evidence="2" key="1">
    <citation type="journal article" date="2011" name="Nat. Genet.">
        <title>The Arabidopsis lyrata genome sequence and the basis of rapid genome size change.</title>
        <authorList>
            <person name="Hu T.T."/>
            <person name="Pattyn P."/>
            <person name="Bakker E.G."/>
            <person name="Cao J."/>
            <person name="Cheng J.-F."/>
            <person name="Clark R.M."/>
            <person name="Fahlgren N."/>
            <person name="Fawcett J.A."/>
            <person name="Grimwood J."/>
            <person name="Gundlach H."/>
            <person name="Haberer G."/>
            <person name="Hollister J.D."/>
            <person name="Ossowski S."/>
            <person name="Ottilar R.P."/>
            <person name="Salamov A.A."/>
            <person name="Schneeberger K."/>
            <person name="Spannagl M."/>
            <person name="Wang X."/>
            <person name="Yang L."/>
            <person name="Nasrallah M.E."/>
            <person name="Bergelson J."/>
            <person name="Carrington J.C."/>
            <person name="Gaut B.S."/>
            <person name="Schmutz J."/>
            <person name="Mayer K.F.X."/>
            <person name="Van de Peer Y."/>
            <person name="Grigoriev I.V."/>
            <person name="Nordborg M."/>
            <person name="Weigel D."/>
            <person name="Guo Y.-L."/>
        </authorList>
    </citation>
    <scope>NUCLEOTIDE SEQUENCE [LARGE SCALE GENOMIC DNA]</scope>
    <source>
        <strain evidence="2">cv. MN47</strain>
    </source>
</reference>
<dbReference type="Gramene" id="Al_scaffold_0004_1043">
    <property type="protein sequence ID" value="Al_scaffold_0004_1043"/>
    <property type="gene ID" value="Al_scaffold_0004_1043"/>
</dbReference>